<comment type="similarity">
    <text evidence="1">Belongs to the N(4)/N(6)-methyltransferase family.</text>
</comment>
<dbReference type="GO" id="GO:0003677">
    <property type="term" value="F:DNA binding"/>
    <property type="evidence" value="ECO:0007669"/>
    <property type="project" value="InterPro"/>
</dbReference>
<dbReference type="InterPro" id="IPR002052">
    <property type="entry name" value="DNA_methylase_N6_adenine_CS"/>
</dbReference>
<feature type="domain" description="DNA methylase N-4/N-6" evidence="4">
    <location>
        <begin position="489"/>
        <end position="620"/>
    </location>
</feature>
<evidence type="ECO:0000256" key="3">
    <source>
        <dbReference type="ARBA" id="ARBA00022679"/>
    </source>
</evidence>
<dbReference type="EMBL" id="SJPX01000004">
    <property type="protein sequence ID" value="TWU49325.1"/>
    <property type="molecule type" value="Genomic_DNA"/>
</dbReference>
<dbReference type="AlphaFoldDB" id="A0A5C6ELH4"/>
<dbReference type="Gene3D" id="3.40.50.150">
    <property type="entry name" value="Vaccinia Virus protein VP39"/>
    <property type="match status" value="2"/>
</dbReference>
<keyword evidence="2 5" id="KW-0489">Methyltransferase</keyword>
<dbReference type="InterPro" id="IPR002941">
    <property type="entry name" value="DNA_methylase_N4/N6"/>
</dbReference>
<name>A0A5C6ELH4_9BACT</name>
<protein>
    <submittedName>
        <fullName evidence="5">DNA methylase</fullName>
    </submittedName>
</protein>
<feature type="domain" description="DNA methylase N-4/N-6" evidence="4">
    <location>
        <begin position="110"/>
        <end position="156"/>
    </location>
</feature>
<dbReference type="Proteomes" id="UP000317977">
    <property type="component" value="Unassembled WGS sequence"/>
</dbReference>
<dbReference type="GO" id="GO:0032259">
    <property type="term" value="P:methylation"/>
    <property type="evidence" value="ECO:0007669"/>
    <property type="project" value="UniProtKB-KW"/>
</dbReference>
<dbReference type="GO" id="GO:0008170">
    <property type="term" value="F:N-methyltransferase activity"/>
    <property type="evidence" value="ECO:0007669"/>
    <property type="project" value="InterPro"/>
</dbReference>
<evidence type="ECO:0000256" key="2">
    <source>
        <dbReference type="ARBA" id="ARBA00022603"/>
    </source>
</evidence>
<comment type="caution">
    <text evidence="5">The sequence shown here is derived from an EMBL/GenBank/DDBJ whole genome shotgun (WGS) entry which is preliminary data.</text>
</comment>
<organism evidence="5 6">
    <name type="scientific">Rubripirellula reticaptiva</name>
    <dbReference type="NCBI Taxonomy" id="2528013"/>
    <lineage>
        <taxon>Bacteria</taxon>
        <taxon>Pseudomonadati</taxon>
        <taxon>Planctomycetota</taxon>
        <taxon>Planctomycetia</taxon>
        <taxon>Pirellulales</taxon>
        <taxon>Pirellulaceae</taxon>
        <taxon>Rubripirellula</taxon>
    </lineage>
</organism>
<dbReference type="OrthoDB" id="9773571at2"/>
<gene>
    <name evidence="5" type="ORF">Poly59_39390</name>
</gene>
<keyword evidence="3" id="KW-0808">Transferase</keyword>
<keyword evidence="6" id="KW-1185">Reference proteome</keyword>
<sequence>MSDETHQLFDKDAGAPNVPVTCLGETFENDSARRLHFLELLQMKLQDPEFRKIEGFPIAEDEDILALSDPPYYTACPNPFLKRVAEVRGHETATESGSPFASDVTEGKGDPIYDAHPYHTKVPPKALMRMLLHFTKPGDLVLDAFAGSGMLGVAASLCENPTPHLGDFEGTAGARSTILSDISPLATFISHVNNRPSISAAHFSSLAASIRDKVASSHASLYQTRHHGSSGNVSGEILYTIWTEYYRCSHCNAEFSAWDELVDRDNQQILKHLSCPECDGDLAKDQLERVTETYFDTLLNATAIRNKSTPVLIHYTVGKKRFEKTPDEADLEVIRSIEDMRYPASAPPVKINFEDPPWGDFYRPGYHAGMTHAHHFYTKRNLLTLCALRDASLDCQFPRQMLYVLTAFVDNHASKRNRYLIDKHHPKGTTCGPLPNSLYIPELQCEVNPFRTWDKTVKKQKKAFAVTRPPTAFVSTEASRLSGLSDGSIDYVFVDPPFGKNILYAESSFCFEYFLKVFTNRKCEAIVSKHQGKTIDGYQDHIQDVFSQCFRVLKPGKWMTIEFSNRSNAVWNSISEAVQACGFVIADVRVFDKKQGTIRQDLGQSIKKDLIISAYKPGVHVEETLDAQPGSEVSVWEFVSGHLKQLPVFLQTNGKAEVVVERQKHVLFDRMVAFHVQRSRAIPVSAPEFHLGLEQRFPQRDSMFFLPEQVLEYDKKRLTVSELTQLELFVSDESSAIQWLKQELKLKPQSFQEIHPHFIQQLNTWDKNEKSVELAEILEENFLCYDGADDVPSQIHGYLSSNFKELRNLEKSDERLKKKATDRWYLPDPRKEGDLEKVRVRALMKEFRSYEESRGKLKQVRSEALRAGFKERWQSGEYAEIVALAKRVKEAIIQEDPALLMYYDNAMMLTDGA</sequence>
<evidence type="ECO:0000256" key="1">
    <source>
        <dbReference type="ARBA" id="ARBA00006594"/>
    </source>
</evidence>
<evidence type="ECO:0000313" key="6">
    <source>
        <dbReference type="Proteomes" id="UP000317977"/>
    </source>
</evidence>
<accession>A0A5C6ELH4</accession>
<evidence type="ECO:0000259" key="4">
    <source>
        <dbReference type="Pfam" id="PF01555"/>
    </source>
</evidence>
<proteinExistence type="inferred from homology"/>
<evidence type="ECO:0000313" key="5">
    <source>
        <dbReference type="EMBL" id="TWU49325.1"/>
    </source>
</evidence>
<dbReference type="SUPFAM" id="SSF53335">
    <property type="entry name" value="S-adenosyl-L-methionine-dependent methyltransferases"/>
    <property type="match status" value="2"/>
</dbReference>
<dbReference type="InterPro" id="IPR029063">
    <property type="entry name" value="SAM-dependent_MTases_sf"/>
</dbReference>
<dbReference type="Pfam" id="PF01555">
    <property type="entry name" value="N6_N4_Mtase"/>
    <property type="match status" value="2"/>
</dbReference>
<dbReference type="PROSITE" id="PS00092">
    <property type="entry name" value="N6_MTASE"/>
    <property type="match status" value="1"/>
</dbReference>
<reference evidence="5 6" key="1">
    <citation type="submission" date="2019-02" db="EMBL/GenBank/DDBJ databases">
        <title>Deep-cultivation of Planctomycetes and their phenomic and genomic characterization uncovers novel biology.</title>
        <authorList>
            <person name="Wiegand S."/>
            <person name="Jogler M."/>
            <person name="Boedeker C."/>
            <person name="Pinto D."/>
            <person name="Vollmers J."/>
            <person name="Rivas-Marin E."/>
            <person name="Kohn T."/>
            <person name="Peeters S.H."/>
            <person name="Heuer A."/>
            <person name="Rast P."/>
            <person name="Oberbeckmann S."/>
            <person name="Bunk B."/>
            <person name="Jeske O."/>
            <person name="Meyerdierks A."/>
            <person name="Storesund J.E."/>
            <person name="Kallscheuer N."/>
            <person name="Luecker S."/>
            <person name="Lage O.M."/>
            <person name="Pohl T."/>
            <person name="Merkel B.J."/>
            <person name="Hornburger P."/>
            <person name="Mueller R.-W."/>
            <person name="Bruemmer F."/>
            <person name="Labrenz M."/>
            <person name="Spormann A.M."/>
            <person name="Op Den Camp H."/>
            <person name="Overmann J."/>
            <person name="Amann R."/>
            <person name="Jetten M.S.M."/>
            <person name="Mascher T."/>
            <person name="Medema M.H."/>
            <person name="Devos D.P."/>
            <person name="Kaster A.-K."/>
            <person name="Ovreas L."/>
            <person name="Rohde M."/>
            <person name="Galperin M.Y."/>
            <person name="Jogler C."/>
        </authorList>
    </citation>
    <scope>NUCLEOTIDE SEQUENCE [LARGE SCALE GENOMIC DNA]</scope>
    <source>
        <strain evidence="5 6">Poly59</strain>
    </source>
</reference>